<proteinExistence type="predicted"/>
<protein>
    <recommendedName>
        <fullName evidence="4">NHL repeat protein</fullName>
    </recommendedName>
</protein>
<dbReference type="RefSeq" id="WP_006872571.1">
    <property type="nucleotide sequence ID" value="NZ_JH413848.1"/>
</dbReference>
<dbReference type="HOGENOM" id="CLU_405327_0_0_6"/>
<evidence type="ECO:0000313" key="3">
    <source>
        <dbReference type="Proteomes" id="UP000002770"/>
    </source>
</evidence>
<feature type="chain" id="PRO_5003520792" description="NHL repeat protein" evidence="1">
    <location>
        <begin position="25"/>
        <end position="761"/>
    </location>
</feature>
<dbReference type="OrthoDB" id="9787204at2"/>
<dbReference type="SUPFAM" id="SSF101898">
    <property type="entry name" value="NHL repeat"/>
    <property type="match status" value="1"/>
</dbReference>
<evidence type="ECO:0000313" key="2">
    <source>
        <dbReference type="EMBL" id="EHL29268.1"/>
    </source>
</evidence>
<feature type="signal peptide" evidence="1">
    <location>
        <begin position="1"/>
        <end position="24"/>
    </location>
</feature>
<gene>
    <name evidence="2" type="ORF">LDG_8703</name>
</gene>
<dbReference type="InParanoid" id="G9ETR7"/>
<name>G9ETR7_9GAMM</name>
<dbReference type="Proteomes" id="UP000002770">
    <property type="component" value="Unassembled WGS sequence"/>
</dbReference>
<evidence type="ECO:0008006" key="4">
    <source>
        <dbReference type="Google" id="ProtNLM"/>
    </source>
</evidence>
<sequence length="761" mass="79585">MRLNWKYVIFLVMTILVKSMPAYAVAYNIVPKSGIALPTQLVKGNRAPAFYTVTNNTQRTLNNGFVKYLPPNVTQVTSDSMYPDLCGATFTLTRGASCTLELLVAGEVFATDTNPAHHLFICSPNVSACAGTNYPLNVMVLPATISGTVQSGGTASITPIANASVIIYKAGQSMATIVGSATTDSSGKFYINIPLEQASGTDVIFYAIANKNNTTKLATIIGSTILPMITINEMTTIGAAYSMAQFFHGEQIYGNALGLEIASSMNNNLISSIEGNLSSVIQTSPNADETNARRSVSSLSNLLTPCVLNPSNCLSLFAATTVNAQTPTNTLQAVLNIAHNPANNVPGIFTLANAVSVYLPKLAIVPDAWTLAVKFNNSGNDNFPFGGPAPIVFDSKGFAWISNNVIQGTPNSSNYIMVLQPNGQPADGNNNTPISPIFGGGLLGSGFGISIDQKGSIWVGAFGWGTCPACVPTEGVVSEFTSTGIPISGPEGYISYVARAQGTVPDKDDNIWIASYGNDRIVVFPKGDPNAAFYYQEPANSGPFDLAFDAAGVTWVTNSTSNVVSRYALIGNSIVHLSDTSVGDSLKQVSIDSQGNAWVASVGDSTVYQLNPLGTVLHSYSGVGGISGPWGVSLDGDDNVWVANFQPLVGIPTNFSVSKLCGVNIAKCPLGLTTGDPISPPTGYTLPSAGSQVLLHNGTPLYGPGGPPAFNPLMRLVQVAFDKAGNAWTSNNWKPRALIDITSNPGGDGVVVFVGLAGVPE</sequence>
<dbReference type="SUPFAM" id="SSF63825">
    <property type="entry name" value="YWTD domain"/>
    <property type="match status" value="1"/>
</dbReference>
<reference evidence="2 3" key="1">
    <citation type="journal article" date="2011" name="BMC Genomics">
        <title>Insight into cross-talk between intra-amoebal pathogens.</title>
        <authorList>
            <person name="Gimenez G."/>
            <person name="Bertelli C."/>
            <person name="Moliner C."/>
            <person name="Robert C."/>
            <person name="Raoult D."/>
            <person name="Fournier P.E."/>
            <person name="Greub G."/>
        </authorList>
    </citation>
    <scope>NUCLEOTIDE SEQUENCE [LARGE SCALE GENOMIC DNA]</scope>
    <source>
        <strain evidence="2 3">LLAP12</strain>
    </source>
</reference>
<evidence type="ECO:0000256" key="1">
    <source>
        <dbReference type="SAM" id="SignalP"/>
    </source>
</evidence>
<keyword evidence="1" id="KW-0732">Signal</keyword>
<dbReference type="InterPro" id="IPR011042">
    <property type="entry name" value="6-blade_b-propeller_TolB-like"/>
</dbReference>
<keyword evidence="3" id="KW-1185">Reference proteome</keyword>
<accession>G9ETR7</accession>
<dbReference type="eggNOG" id="COG3391">
    <property type="taxonomic scope" value="Bacteria"/>
</dbReference>
<dbReference type="Gene3D" id="2.120.10.30">
    <property type="entry name" value="TolB, C-terminal domain"/>
    <property type="match status" value="1"/>
</dbReference>
<dbReference type="EMBL" id="JH413848">
    <property type="protein sequence ID" value="EHL29268.1"/>
    <property type="molecule type" value="Genomic_DNA"/>
</dbReference>
<dbReference type="STRING" id="658187.LDG_8703"/>
<dbReference type="AlphaFoldDB" id="G9ETR7"/>
<organism evidence="2 3">
    <name type="scientific">Legionella drancourtii LLAP12</name>
    <dbReference type="NCBI Taxonomy" id="658187"/>
    <lineage>
        <taxon>Bacteria</taxon>
        <taxon>Pseudomonadati</taxon>
        <taxon>Pseudomonadota</taxon>
        <taxon>Gammaproteobacteria</taxon>
        <taxon>Legionellales</taxon>
        <taxon>Legionellaceae</taxon>
        <taxon>Legionella</taxon>
    </lineage>
</organism>